<keyword evidence="8 17" id="KW-0133">Cell shape</keyword>
<dbReference type="AlphaFoldDB" id="A0A934NAN7"/>
<evidence type="ECO:0000256" key="1">
    <source>
        <dbReference type="ARBA" id="ARBA00004651"/>
    </source>
</evidence>
<keyword evidence="7 17" id="KW-0378">Hydrolase</keyword>
<keyword evidence="10 17" id="KW-1133">Transmembrane helix</keyword>
<dbReference type="EMBL" id="JAEKNQ010000003">
    <property type="protein sequence ID" value="MBJ7601641.1"/>
    <property type="molecule type" value="Genomic_DNA"/>
</dbReference>
<evidence type="ECO:0000256" key="9">
    <source>
        <dbReference type="ARBA" id="ARBA00022984"/>
    </source>
</evidence>
<reference evidence="18 19" key="1">
    <citation type="submission" date="2020-10" db="EMBL/GenBank/DDBJ databases">
        <title>Ca. Dormibacterota MAGs.</title>
        <authorList>
            <person name="Montgomery K."/>
        </authorList>
    </citation>
    <scope>NUCLEOTIDE SEQUENCE [LARGE SCALE GENOMIC DNA]</scope>
    <source>
        <strain evidence="18">SC8811_S16_3</strain>
    </source>
</reference>
<name>A0A934NAN7_9BACT</name>
<evidence type="ECO:0000256" key="8">
    <source>
        <dbReference type="ARBA" id="ARBA00022960"/>
    </source>
</evidence>
<gene>
    <name evidence="17" type="primary">uppP</name>
    <name evidence="18" type="ORF">JF888_00335</name>
</gene>
<evidence type="ECO:0000256" key="17">
    <source>
        <dbReference type="HAMAP-Rule" id="MF_01006"/>
    </source>
</evidence>
<keyword evidence="12 17" id="KW-0046">Antibiotic resistance</keyword>
<dbReference type="PANTHER" id="PTHR30622:SF4">
    <property type="entry name" value="UNDECAPRENYL-DIPHOSPHATASE"/>
    <property type="match status" value="1"/>
</dbReference>
<dbReference type="Pfam" id="PF02673">
    <property type="entry name" value="BacA"/>
    <property type="match status" value="1"/>
</dbReference>
<keyword evidence="11 17" id="KW-0472">Membrane</keyword>
<comment type="function">
    <text evidence="17">Catalyzes the dephosphorylation of undecaprenyl diphosphate (UPP). Confers resistance to bacitracin.</text>
</comment>
<comment type="miscellaneous">
    <text evidence="17">Bacitracin is thought to be involved in the inhibition of peptidoglycan synthesis by sequestering undecaprenyl diphosphate, thereby reducing the pool of lipid carrier available.</text>
</comment>
<dbReference type="InterPro" id="IPR003824">
    <property type="entry name" value="UppP"/>
</dbReference>
<dbReference type="GO" id="GO:0008360">
    <property type="term" value="P:regulation of cell shape"/>
    <property type="evidence" value="ECO:0007669"/>
    <property type="project" value="UniProtKB-KW"/>
</dbReference>
<feature type="transmembrane region" description="Helical" evidence="17">
    <location>
        <begin position="115"/>
        <end position="137"/>
    </location>
</feature>
<evidence type="ECO:0000256" key="10">
    <source>
        <dbReference type="ARBA" id="ARBA00022989"/>
    </source>
</evidence>
<proteinExistence type="inferred from homology"/>
<protein>
    <recommendedName>
        <fullName evidence="4 17">Undecaprenyl-diphosphatase</fullName>
        <ecNumber evidence="3 17">3.6.1.27</ecNumber>
    </recommendedName>
    <alternativeName>
        <fullName evidence="15 17">Bacitracin resistance protein</fullName>
    </alternativeName>
    <alternativeName>
        <fullName evidence="14 17">Undecaprenyl pyrophosphate phosphatase</fullName>
    </alternativeName>
</protein>
<dbReference type="GO" id="GO:0005886">
    <property type="term" value="C:plasma membrane"/>
    <property type="evidence" value="ECO:0007669"/>
    <property type="project" value="UniProtKB-SubCell"/>
</dbReference>
<evidence type="ECO:0000256" key="4">
    <source>
        <dbReference type="ARBA" id="ARBA00021581"/>
    </source>
</evidence>
<dbReference type="EC" id="3.6.1.27" evidence="3 17"/>
<keyword evidence="13 17" id="KW-0961">Cell wall biogenesis/degradation</keyword>
<evidence type="ECO:0000256" key="6">
    <source>
        <dbReference type="ARBA" id="ARBA00022692"/>
    </source>
</evidence>
<dbReference type="GO" id="GO:0071555">
    <property type="term" value="P:cell wall organization"/>
    <property type="evidence" value="ECO:0007669"/>
    <property type="project" value="UniProtKB-KW"/>
</dbReference>
<feature type="transmembrane region" description="Helical" evidence="17">
    <location>
        <begin position="91"/>
        <end position="109"/>
    </location>
</feature>
<feature type="transmembrane region" description="Helical" evidence="17">
    <location>
        <begin position="234"/>
        <end position="255"/>
    </location>
</feature>
<keyword evidence="9 17" id="KW-0573">Peptidoglycan synthesis</keyword>
<evidence type="ECO:0000256" key="12">
    <source>
        <dbReference type="ARBA" id="ARBA00023251"/>
    </source>
</evidence>
<evidence type="ECO:0000256" key="14">
    <source>
        <dbReference type="ARBA" id="ARBA00032707"/>
    </source>
</evidence>
<dbReference type="RefSeq" id="WP_338175992.1">
    <property type="nucleotide sequence ID" value="NZ_JAEKNQ010000003.1"/>
</dbReference>
<evidence type="ECO:0000313" key="19">
    <source>
        <dbReference type="Proteomes" id="UP000620075"/>
    </source>
</evidence>
<comment type="similarity">
    <text evidence="2 17">Belongs to the UppP family.</text>
</comment>
<comment type="subcellular location">
    <subcellularLocation>
        <location evidence="1 17">Cell membrane</location>
        <topology evidence="1 17">Multi-pass membrane protein</topology>
    </subcellularLocation>
</comment>
<evidence type="ECO:0000313" key="18">
    <source>
        <dbReference type="EMBL" id="MBJ7601641.1"/>
    </source>
</evidence>
<evidence type="ECO:0000256" key="7">
    <source>
        <dbReference type="ARBA" id="ARBA00022801"/>
    </source>
</evidence>
<keyword evidence="5 17" id="KW-1003">Cell membrane</keyword>
<dbReference type="HAMAP" id="MF_01006">
    <property type="entry name" value="Undec_diphosphatase"/>
    <property type="match status" value="1"/>
</dbReference>
<dbReference type="PANTHER" id="PTHR30622">
    <property type="entry name" value="UNDECAPRENYL-DIPHOSPHATASE"/>
    <property type="match status" value="1"/>
</dbReference>
<accession>A0A934NAN7</accession>
<feature type="transmembrane region" description="Helical" evidence="17">
    <location>
        <begin position="204"/>
        <end position="222"/>
    </location>
</feature>
<dbReference type="GO" id="GO:0009252">
    <property type="term" value="P:peptidoglycan biosynthetic process"/>
    <property type="evidence" value="ECO:0007669"/>
    <property type="project" value="UniProtKB-KW"/>
</dbReference>
<evidence type="ECO:0000256" key="11">
    <source>
        <dbReference type="ARBA" id="ARBA00023136"/>
    </source>
</evidence>
<evidence type="ECO:0000256" key="2">
    <source>
        <dbReference type="ARBA" id="ARBA00010621"/>
    </source>
</evidence>
<dbReference type="GO" id="GO:0046677">
    <property type="term" value="P:response to antibiotic"/>
    <property type="evidence" value="ECO:0007669"/>
    <property type="project" value="UniProtKB-UniRule"/>
</dbReference>
<dbReference type="Proteomes" id="UP000620075">
    <property type="component" value="Unassembled WGS sequence"/>
</dbReference>
<keyword evidence="6 17" id="KW-0812">Transmembrane</keyword>
<evidence type="ECO:0000256" key="13">
    <source>
        <dbReference type="ARBA" id="ARBA00023316"/>
    </source>
</evidence>
<organism evidence="18 19">
    <name type="scientific">Candidatus Dormiibacter inghamiae</name>
    <dbReference type="NCBI Taxonomy" id="3127013"/>
    <lineage>
        <taxon>Bacteria</taxon>
        <taxon>Bacillati</taxon>
        <taxon>Candidatus Dormiibacterota</taxon>
        <taxon>Candidatus Dormibacteria</taxon>
        <taxon>Candidatus Dormibacterales</taxon>
        <taxon>Candidatus Dormibacteraceae</taxon>
        <taxon>Candidatus Dormiibacter</taxon>
    </lineage>
</organism>
<comment type="catalytic activity">
    <reaction evidence="16 17">
        <text>di-trans,octa-cis-undecaprenyl diphosphate + H2O = di-trans,octa-cis-undecaprenyl phosphate + phosphate + H(+)</text>
        <dbReference type="Rhea" id="RHEA:28094"/>
        <dbReference type="ChEBI" id="CHEBI:15377"/>
        <dbReference type="ChEBI" id="CHEBI:15378"/>
        <dbReference type="ChEBI" id="CHEBI:43474"/>
        <dbReference type="ChEBI" id="CHEBI:58405"/>
        <dbReference type="ChEBI" id="CHEBI:60392"/>
        <dbReference type="EC" id="3.6.1.27"/>
    </reaction>
</comment>
<feature type="transmembrane region" description="Helical" evidence="17">
    <location>
        <begin position="43"/>
        <end position="64"/>
    </location>
</feature>
<evidence type="ECO:0000256" key="5">
    <source>
        <dbReference type="ARBA" id="ARBA00022475"/>
    </source>
</evidence>
<comment type="caution">
    <text evidence="18">The sequence shown here is derived from an EMBL/GenBank/DDBJ whole genome shotgun (WGS) entry which is preliminary data.</text>
</comment>
<evidence type="ECO:0000256" key="3">
    <source>
        <dbReference type="ARBA" id="ARBA00012374"/>
    </source>
</evidence>
<dbReference type="GO" id="GO:0050380">
    <property type="term" value="F:undecaprenyl-diphosphatase activity"/>
    <property type="evidence" value="ECO:0007669"/>
    <property type="project" value="UniProtKB-UniRule"/>
</dbReference>
<evidence type="ECO:0000256" key="15">
    <source>
        <dbReference type="ARBA" id="ARBA00032932"/>
    </source>
</evidence>
<feature type="transmembrane region" description="Helical" evidence="17">
    <location>
        <begin position="267"/>
        <end position="282"/>
    </location>
</feature>
<sequence length="283" mass="30695">MTDWQAFFIALLQGATELFPVSSLGHAVVVPALLHWAFRQADPSFVPFLTLLHLGTATALVILYRRDWLGIVKGFLRGAVRGRIEAENERLAMLLLAGTIPGGLIGFLLERPLKALFATPRVAALFLILNGAILLSAEALRRRSERRDLSREEQEQQFKSAQQITFKAAFVTGGAQALALLPGISRSGVTICGGLLAGLRHQEAARFSFLLATPIIAAAGLLEVPQLFSQRAPLALYAAAAVVAGLAAYISARFLIRYFRAGRLDPYGWYCAAFGLVALILLR</sequence>
<evidence type="ECO:0000256" key="16">
    <source>
        <dbReference type="ARBA" id="ARBA00047594"/>
    </source>
</evidence>